<dbReference type="RefSeq" id="WP_116069320.1">
    <property type="nucleotide sequence ID" value="NZ_BONB01000029.1"/>
</dbReference>
<protein>
    <recommendedName>
        <fullName evidence="3">Excreted virulence factor EspC (Type VII ESX diderm)</fullName>
    </recommendedName>
</protein>
<dbReference type="OrthoDB" id="3627085at2"/>
<name>A0A3D9ZL71_9ACTN</name>
<organism evidence="1 2">
    <name type="scientific">Asanoa ferruginea</name>
    <dbReference type="NCBI Taxonomy" id="53367"/>
    <lineage>
        <taxon>Bacteria</taxon>
        <taxon>Bacillati</taxon>
        <taxon>Actinomycetota</taxon>
        <taxon>Actinomycetes</taxon>
        <taxon>Micromonosporales</taxon>
        <taxon>Micromonosporaceae</taxon>
        <taxon>Asanoa</taxon>
    </lineage>
</organism>
<keyword evidence="2" id="KW-1185">Reference proteome</keyword>
<reference evidence="1 2" key="1">
    <citation type="submission" date="2018-08" db="EMBL/GenBank/DDBJ databases">
        <title>Sequencing the genomes of 1000 actinobacteria strains.</title>
        <authorList>
            <person name="Klenk H.-P."/>
        </authorList>
    </citation>
    <scope>NUCLEOTIDE SEQUENCE [LARGE SCALE GENOMIC DNA]</scope>
    <source>
        <strain evidence="1 2">DSM 44099</strain>
    </source>
</reference>
<evidence type="ECO:0008006" key="3">
    <source>
        <dbReference type="Google" id="ProtNLM"/>
    </source>
</evidence>
<accession>A0A3D9ZL71</accession>
<dbReference type="AlphaFoldDB" id="A0A3D9ZL71"/>
<dbReference type="Proteomes" id="UP000256913">
    <property type="component" value="Unassembled WGS sequence"/>
</dbReference>
<comment type="caution">
    <text evidence="1">The sequence shown here is derived from an EMBL/GenBank/DDBJ whole genome shotgun (WGS) entry which is preliminary data.</text>
</comment>
<proteinExistence type="predicted"/>
<dbReference type="EMBL" id="QUMQ01000001">
    <property type="protein sequence ID" value="REF97961.1"/>
    <property type="molecule type" value="Genomic_DNA"/>
</dbReference>
<sequence length="107" mass="11145">MTGFAVVPDAVRAGGSAIGGAADAFASRVEGLIAELSGFQGGFGDDTIGMLVGTAYDAVSQWAFECLQDCADDLLDATDDLMLMADSYDEADRDALDRFQGMHGRIA</sequence>
<evidence type="ECO:0000313" key="2">
    <source>
        <dbReference type="Proteomes" id="UP000256913"/>
    </source>
</evidence>
<gene>
    <name evidence="1" type="ORF">DFJ67_3970</name>
</gene>
<evidence type="ECO:0000313" key="1">
    <source>
        <dbReference type="EMBL" id="REF97961.1"/>
    </source>
</evidence>